<evidence type="ECO:0000256" key="4">
    <source>
        <dbReference type="ARBA" id="ARBA00023235"/>
    </source>
</evidence>
<dbReference type="SUPFAM" id="SSF53738">
    <property type="entry name" value="Phosphoglucomutase, first 3 domains"/>
    <property type="match status" value="1"/>
</dbReference>
<dbReference type="Pfam" id="PF02878">
    <property type="entry name" value="PGM_PMM_I"/>
    <property type="match status" value="1"/>
</dbReference>
<evidence type="ECO:0000313" key="6">
    <source>
        <dbReference type="EnsemblMetazoa" id="CJA33061a.1"/>
    </source>
</evidence>
<keyword evidence="4" id="KW-0413">Isomerase</keyword>
<dbReference type="PANTHER" id="PTHR45745">
    <property type="entry name" value="PHOSPHOMANNOMUTASE 45A"/>
    <property type="match status" value="1"/>
</dbReference>
<dbReference type="GO" id="GO:0005634">
    <property type="term" value="C:nucleus"/>
    <property type="evidence" value="ECO:0007669"/>
    <property type="project" value="TreeGrafter"/>
</dbReference>
<dbReference type="InterPro" id="IPR005844">
    <property type="entry name" value="A-D-PHexomutase_a/b/a-I"/>
</dbReference>
<evidence type="ECO:0000259" key="5">
    <source>
        <dbReference type="Pfam" id="PF02878"/>
    </source>
</evidence>
<reference evidence="6" key="2">
    <citation type="submission" date="2022-06" db="UniProtKB">
        <authorList>
            <consortium name="EnsemblMetazoa"/>
        </authorList>
    </citation>
    <scope>IDENTIFICATION</scope>
    <source>
        <strain evidence="6">DF5081</strain>
    </source>
</reference>
<accession>A0A8R1EGD4</accession>
<protein>
    <submittedName>
        <fullName evidence="6">PGM_PMM_I domain-containing protein</fullName>
    </submittedName>
</protein>
<evidence type="ECO:0000313" key="7">
    <source>
        <dbReference type="Proteomes" id="UP000005237"/>
    </source>
</evidence>
<reference evidence="7" key="1">
    <citation type="submission" date="2010-08" db="EMBL/GenBank/DDBJ databases">
        <authorList>
            <consortium name="Caenorhabditis japonica Sequencing Consortium"/>
            <person name="Wilson R.K."/>
        </authorList>
    </citation>
    <scope>NUCLEOTIDE SEQUENCE [LARGE SCALE GENOMIC DNA]</scope>
    <source>
        <strain evidence="7">DF5081</strain>
    </source>
</reference>
<dbReference type="GO" id="GO:0005975">
    <property type="term" value="P:carbohydrate metabolic process"/>
    <property type="evidence" value="ECO:0007669"/>
    <property type="project" value="InterPro"/>
</dbReference>
<evidence type="ECO:0000256" key="1">
    <source>
        <dbReference type="ARBA" id="ARBA00010231"/>
    </source>
</evidence>
<dbReference type="PANTHER" id="PTHR45745:SF1">
    <property type="entry name" value="PHOSPHOGLUCOMUTASE 2B-RELATED"/>
    <property type="match status" value="1"/>
</dbReference>
<evidence type="ECO:0000256" key="2">
    <source>
        <dbReference type="ARBA" id="ARBA00022723"/>
    </source>
</evidence>
<dbReference type="GO" id="GO:0008973">
    <property type="term" value="F:phosphopentomutase activity"/>
    <property type="evidence" value="ECO:0007669"/>
    <property type="project" value="TreeGrafter"/>
</dbReference>
<dbReference type="AlphaFoldDB" id="A0A8R1EGD4"/>
<feature type="domain" description="Alpha-D-phosphohexomutase alpha/beta/alpha" evidence="5">
    <location>
        <begin position="48"/>
        <end position="110"/>
    </location>
</feature>
<dbReference type="GO" id="GO:0046872">
    <property type="term" value="F:metal ion binding"/>
    <property type="evidence" value="ECO:0007669"/>
    <property type="project" value="UniProtKB-KW"/>
</dbReference>
<keyword evidence="7" id="KW-1185">Reference proteome</keyword>
<dbReference type="Proteomes" id="UP000005237">
    <property type="component" value="Unassembled WGS sequence"/>
</dbReference>
<keyword evidence="2" id="KW-0479">Metal-binding</keyword>
<evidence type="ECO:0000256" key="3">
    <source>
        <dbReference type="ARBA" id="ARBA00022842"/>
    </source>
</evidence>
<name>A0A8R1EGD4_CAEJA</name>
<dbReference type="EnsemblMetazoa" id="CJA33061a.1">
    <property type="protein sequence ID" value="CJA33061a.1"/>
    <property type="gene ID" value="WBGene00208908"/>
</dbReference>
<organism evidence="6 7">
    <name type="scientific">Caenorhabditis japonica</name>
    <dbReference type="NCBI Taxonomy" id="281687"/>
    <lineage>
        <taxon>Eukaryota</taxon>
        <taxon>Metazoa</taxon>
        <taxon>Ecdysozoa</taxon>
        <taxon>Nematoda</taxon>
        <taxon>Chromadorea</taxon>
        <taxon>Rhabditida</taxon>
        <taxon>Rhabditina</taxon>
        <taxon>Rhabditomorpha</taxon>
        <taxon>Rhabditoidea</taxon>
        <taxon>Rhabditidae</taxon>
        <taxon>Peloderinae</taxon>
        <taxon>Caenorhabditis</taxon>
    </lineage>
</organism>
<dbReference type="GO" id="GO:0006166">
    <property type="term" value="P:purine ribonucleoside salvage"/>
    <property type="evidence" value="ECO:0007669"/>
    <property type="project" value="TreeGrafter"/>
</dbReference>
<comment type="similarity">
    <text evidence="1">Belongs to the phosphohexose mutase family.</text>
</comment>
<dbReference type="InterPro" id="IPR016055">
    <property type="entry name" value="A-D-PHexomutase_a/b/a-I/II/III"/>
</dbReference>
<keyword evidence="3" id="KW-0460">Magnesium</keyword>
<sequence>MTLGCAKLDQQVADYLAWDQNVNTRSEIQKLLDEKNVDGLKARMNTRLVFGTAGVRAPMQAGFGRLNDLTIIQITHGFARHMLNVYGQPKTGVAIGFDGRHNSRSVQRLTEK</sequence>
<dbReference type="Gene3D" id="3.40.120.10">
    <property type="entry name" value="Alpha-D-Glucose-1,6-Bisphosphate, subunit A, domain 3"/>
    <property type="match status" value="1"/>
</dbReference>
<proteinExistence type="inferred from homology"/>